<evidence type="ECO:0000313" key="1">
    <source>
        <dbReference type="EMBL" id="GGU71547.1"/>
    </source>
</evidence>
<reference evidence="2" key="1">
    <citation type="journal article" date="2019" name="Int. J. Syst. Evol. Microbiol.">
        <title>The Global Catalogue of Microorganisms (GCM) 10K type strain sequencing project: providing services to taxonomists for standard genome sequencing and annotation.</title>
        <authorList>
            <consortium name="The Broad Institute Genomics Platform"/>
            <consortium name="The Broad Institute Genome Sequencing Center for Infectious Disease"/>
            <person name="Wu L."/>
            <person name="Ma J."/>
        </authorList>
    </citation>
    <scope>NUCLEOTIDE SEQUENCE [LARGE SCALE GENOMIC DNA]</scope>
    <source>
        <strain evidence="2">JCM 3399</strain>
    </source>
</reference>
<sequence length="53" mass="5260">MLMAAVREHGFRAYRPADHGAAGSHPAAVGGAVVGGAVVAPVRRRGPVAGRAT</sequence>
<dbReference type="Proteomes" id="UP000654471">
    <property type="component" value="Unassembled WGS sequence"/>
</dbReference>
<proteinExistence type="predicted"/>
<comment type="caution">
    <text evidence="1">The sequence shown here is derived from an EMBL/GenBank/DDBJ whole genome shotgun (WGS) entry which is preliminary data.</text>
</comment>
<name>A0ABQ2V7D8_9ACTN</name>
<dbReference type="EMBL" id="BMRP01000014">
    <property type="protein sequence ID" value="GGU71547.1"/>
    <property type="molecule type" value="Genomic_DNA"/>
</dbReference>
<evidence type="ECO:0000313" key="2">
    <source>
        <dbReference type="Proteomes" id="UP000654471"/>
    </source>
</evidence>
<protein>
    <submittedName>
        <fullName evidence="1">Uncharacterized protein</fullName>
    </submittedName>
</protein>
<accession>A0ABQ2V7D8</accession>
<gene>
    <name evidence="1" type="ORF">GCM10010211_41510</name>
</gene>
<organism evidence="1 2">
    <name type="scientific">Streptomyces albospinus</name>
    <dbReference type="NCBI Taxonomy" id="285515"/>
    <lineage>
        <taxon>Bacteria</taxon>
        <taxon>Bacillati</taxon>
        <taxon>Actinomycetota</taxon>
        <taxon>Actinomycetes</taxon>
        <taxon>Kitasatosporales</taxon>
        <taxon>Streptomycetaceae</taxon>
        <taxon>Streptomyces</taxon>
    </lineage>
</organism>
<keyword evidence="2" id="KW-1185">Reference proteome</keyword>